<feature type="compositionally biased region" description="Polar residues" evidence="1">
    <location>
        <begin position="365"/>
        <end position="381"/>
    </location>
</feature>
<feature type="compositionally biased region" description="Gly residues" evidence="1">
    <location>
        <begin position="150"/>
        <end position="163"/>
    </location>
</feature>
<name>A0A9P0L713_ACAOB</name>
<evidence type="ECO:0000313" key="2">
    <source>
        <dbReference type="EMBL" id="CAH1992185.1"/>
    </source>
</evidence>
<evidence type="ECO:0000313" key="3">
    <source>
        <dbReference type="Proteomes" id="UP001152888"/>
    </source>
</evidence>
<feature type="region of interest" description="Disordered" evidence="1">
    <location>
        <begin position="349"/>
        <end position="383"/>
    </location>
</feature>
<gene>
    <name evidence="2" type="ORF">ACAOBT_LOCUS20722</name>
</gene>
<reference evidence="2" key="1">
    <citation type="submission" date="2022-03" db="EMBL/GenBank/DDBJ databases">
        <authorList>
            <person name="Sayadi A."/>
        </authorList>
    </citation>
    <scope>NUCLEOTIDE SEQUENCE</scope>
</reference>
<proteinExistence type="predicted"/>
<organism evidence="2 3">
    <name type="scientific">Acanthoscelides obtectus</name>
    <name type="common">Bean weevil</name>
    <name type="synonym">Bruchus obtectus</name>
    <dbReference type="NCBI Taxonomy" id="200917"/>
    <lineage>
        <taxon>Eukaryota</taxon>
        <taxon>Metazoa</taxon>
        <taxon>Ecdysozoa</taxon>
        <taxon>Arthropoda</taxon>
        <taxon>Hexapoda</taxon>
        <taxon>Insecta</taxon>
        <taxon>Pterygota</taxon>
        <taxon>Neoptera</taxon>
        <taxon>Endopterygota</taxon>
        <taxon>Coleoptera</taxon>
        <taxon>Polyphaga</taxon>
        <taxon>Cucujiformia</taxon>
        <taxon>Chrysomeloidea</taxon>
        <taxon>Chrysomelidae</taxon>
        <taxon>Bruchinae</taxon>
        <taxon>Bruchini</taxon>
        <taxon>Acanthoscelides</taxon>
    </lineage>
</organism>
<protein>
    <submittedName>
        <fullName evidence="2">Uncharacterized protein</fullName>
    </submittedName>
</protein>
<feature type="region of interest" description="Disordered" evidence="1">
    <location>
        <begin position="297"/>
        <end position="323"/>
    </location>
</feature>
<dbReference type="OrthoDB" id="26384at2759"/>
<comment type="caution">
    <text evidence="2">The sequence shown here is derived from an EMBL/GenBank/DDBJ whole genome shotgun (WGS) entry which is preliminary data.</text>
</comment>
<feature type="compositionally biased region" description="Basic and acidic residues" evidence="1">
    <location>
        <begin position="133"/>
        <end position="142"/>
    </location>
</feature>
<dbReference type="EMBL" id="CAKOFQ010007137">
    <property type="protein sequence ID" value="CAH1992185.1"/>
    <property type="molecule type" value="Genomic_DNA"/>
</dbReference>
<feature type="compositionally biased region" description="Gly residues" evidence="1">
    <location>
        <begin position="195"/>
        <end position="219"/>
    </location>
</feature>
<feature type="region of interest" description="Disordered" evidence="1">
    <location>
        <begin position="90"/>
        <end position="226"/>
    </location>
</feature>
<feature type="compositionally biased region" description="Gly residues" evidence="1">
    <location>
        <begin position="108"/>
        <end position="131"/>
    </location>
</feature>
<evidence type="ECO:0000256" key="1">
    <source>
        <dbReference type="SAM" id="MobiDB-lite"/>
    </source>
</evidence>
<accession>A0A9P0L713</accession>
<dbReference type="Proteomes" id="UP001152888">
    <property type="component" value="Unassembled WGS sequence"/>
</dbReference>
<keyword evidence="3" id="KW-1185">Reference proteome</keyword>
<sequence>MSFLAYPPCPPRGSSFSCYPCIPFRSCPPCRSAKPSNPCAPSRPCTPCFSICSPCTPCIPCTQCTPWSRESSPRREKLFNLYVGEASGAPANEKKKGKLGKGGKGEGYKGQGGEGGGSGGAGGGKGSGAASGGKEDAEGETAKKRKSESGVGGAVEGVGGEVGVAGEPERKGGESGGVGGGPEGLQVADPVGTEEVGGPGDGGFGQGGTEEVGGEGVGAGETIPGVMGTCTPRRRCQCKKKKLMSMQPFPSWSPQYASRTPYIGGRNCNTCGSPKKPPHCSTCGRIRNAQSIVCPPTSTLRDGYSQPRRYPDQTTGGYQPPKNEHPCEEVQGCILPGWILGQIITSTQDTNRAHGHSGSRDDSQRYSTMCSRQSSSPQTHGSSRKCCESNMRQCCLLGWAVQTKADEESDPKFYYRFQDKECKKHNASSTILQQQCRCAAL</sequence>
<dbReference type="AlphaFoldDB" id="A0A9P0L713"/>
<feature type="compositionally biased region" description="Gly residues" evidence="1">
    <location>
        <begin position="174"/>
        <end position="183"/>
    </location>
</feature>